<dbReference type="NCBIfam" id="TIGR01353">
    <property type="entry name" value="dGTP_triPase"/>
    <property type="match status" value="1"/>
</dbReference>
<dbReference type="InterPro" id="IPR003607">
    <property type="entry name" value="HD/PDEase_dom"/>
</dbReference>
<dbReference type="PANTHER" id="PTHR11373:SF43">
    <property type="entry name" value="DEOXYGUANOSINETRIPHOSPHATE TRIPHOSPHOHYDROLASE-LIKE PROTEIN"/>
    <property type="match status" value="1"/>
</dbReference>
<organism evidence="4 5">
    <name type="scientific">Deinococcus navajonensis</name>
    <dbReference type="NCBI Taxonomy" id="309884"/>
    <lineage>
        <taxon>Bacteria</taxon>
        <taxon>Thermotogati</taxon>
        <taxon>Deinococcota</taxon>
        <taxon>Deinococci</taxon>
        <taxon>Deinococcales</taxon>
        <taxon>Deinococcaceae</taxon>
        <taxon>Deinococcus</taxon>
    </lineage>
</organism>
<dbReference type="SUPFAM" id="SSF109604">
    <property type="entry name" value="HD-domain/PDEase-like"/>
    <property type="match status" value="1"/>
</dbReference>
<evidence type="ECO:0000256" key="1">
    <source>
        <dbReference type="ARBA" id="ARBA00022801"/>
    </source>
</evidence>
<dbReference type="NCBIfam" id="NF002326">
    <property type="entry name" value="PRK01286.1-1"/>
    <property type="match status" value="1"/>
</dbReference>
<dbReference type="Gene3D" id="1.10.3210.10">
    <property type="entry name" value="Hypothetical protein af1432"/>
    <property type="match status" value="1"/>
</dbReference>
<dbReference type="SMART" id="SM00471">
    <property type="entry name" value="HDc"/>
    <property type="match status" value="1"/>
</dbReference>
<comment type="similarity">
    <text evidence="2">Belongs to the dGTPase family. Type 2 subfamily.</text>
</comment>
<evidence type="ECO:0000259" key="3">
    <source>
        <dbReference type="PROSITE" id="PS51831"/>
    </source>
</evidence>
<evidence type="ECO:0000256" key="2">
    <source>
        <dbReference type="HAMAP-Rule" id="MF_01212"/>
    </source>
</evidence>
<dbReference type="InterPro" id="IPR006261">
    <property type="entry name" value="dGTPase"/>
</dbReference>
<dbReference type="InterPro" id="IPR023023">
    <property type="entry name" value="dNTPase_2"/>
</dbReference>
<evidence type="ECO:0000313" key="5">
    <source>
        <dbReference type="Proteomes" id="UP001595998"/>
    </source>
</evidence>
<evidence type="ECO:0000313" key="4">
    <source>
        <dbReference type="EMBL" id="MFC4426159.1"/>
    </source>
</evidence>
<sequence>MFSRTDLEAREAATLASYATLSRATRGREYPEAESETRTAFQKDRDRVLHTTAFRRLEAKTQVFLNVPQSGHADHYRTRLTHTLEVGQVARSVALNLGLNETLAEALALAHDLGHPPFGHAGERVLNALMREYGGFNHNTQARRIVTQLERRYPDFPGLNLTLDTLDGLNKHDRAGLGHASLEAQLVDAADALAYTAHDLDDGLRSGLITPAQLEQLPLWQELLSRVPRVSQPGSSHERRILHRELLGWLIRDLTRASAEAITHSGVQSAAQARAHPNKLIAYSAPMKDRLRETGVFLRENLYRHWRVEMQVEQAERVLTTLFQAYMARPSLLPPTARARAEQVGVARATCDHIAGMTDRYALETHAAITPPGALTSWPH</sequence>
<dbReference type="Pfam" id="PF01966">
    <property type="entry name" value="HD"/>
    <property type="match status" value="1"/>
</dbReference>
<dbReference type="InterPro" id="IPR006674">
    <property type="entry name" value="HD_domain"/>
</dbReference>
<dbReference type="CDD" id="cd00077">
    <property type="entry name" value="HDc"/>
    <property type="match status" value="1"/>
</dbReference>
<dbReference type="HAMAP" id="MF_01212">
    <property type="entry name" value="dGTPase_type2"/>
    <property type="match status" value="1"/>
</dbReference>
<dbReference type="RefSeq" id="WP_380038260.1">
    <property type="nucleotide sequence ID" value="NZ_JBHSEH010000005.1"/>
</dbReference>
<dbReference type="PANTHER" id="PTHR11373">
    <property type="entry name" value="DEOXYNUCLEOSIDE TRIPHOSPHATE TRIPHOSPHOHYDROLASE"/>
    <property type="match status" value="1"/>
</dbReference>
<dbReference type="InterPro" id="IPR026875">
    <property type="entry name" value="PHydrolase_assoc_dom"/>
</dbReference>
<comment type="caution">
    <text evidence="4">The sequence shown here is derived from an EMBL/GenBank/DDBJ whole genome shotgun (WGS) entry which is preliminary data.</text>
</comment>
<dbReference type="EMBL" id="JBHSEH010000005">
    <property type="protein sequence ID" value="MFC4426159.1"/>
    <property type="molecule type" value="Genomic_DNA"/>
</dbReference>
<proteinExistence type="inferred from homology"/>
<dbReference type="Proteomes" id="UP001595998">
    <property type="component" value="Unassembled WGS sequence"/>
</dbReference>
<accession>A0ABV8XKS1</accession>
<feature type="domain" description="HD" evidence="3">
    <location>
        <begin position="79"/>
        <end position="196"/>
    </location>
</feature>
<gene>
    <name evidence="4" type="ORF">ACFOZ9_08025</name>
</gene>
<dbReference type="InterPro" id="IPR050135">
    <property type="entry name" value="dGTPase-like"/>
</dbReference>
<dbReference type="Pfam" id="PF13286">
    <property type="entry name" value="HD_assoc"/>
    <property type="match status" value="1"/>
</dbReference>
<protein>
    <recommendedName>
        <fullName evidence="2">Deoxyguanosinetriphosphate triphosphohydrolase-like protein</fullName>
    </recommendedName>
</protein>
<name>A0ABV8XKS1_9DEIO</name>
<keyword evidence="5" id="KW-1185">Reference proteome</keyword>
<dbReference type="PROSITE" id="PS51831">
    <property type="entry name" value="HD"/>
    <property type="match status" value="1"/>
</dbReference>
<keyword evidence="1 2" id="KW-0378">Hydrolase</keyword>
<reference evidence="5" key="1">
    <citation type="journal article" date="2019" name="Int. J. Syst. Evol. Microbiol.">
        <title>The Global Catalogue of Microorganisms (GCM) 10K type strain sequencing project: providing services to taxonomists for standard genome sequencing and annotation.</title>
        <authorList>
            <consortium name="The Broad Institute Genomics Platform"/>
            <consortium name="The Broad Institute Genome Sequencing Center for Infectious Disease"/>
            <person name="Wu L."/>
            <person name="Ma J."/>
        </authorList>
    </citation>
    <scope>NUCLEOTIDE SEQUENCE [LARGE SCALE GENOMIC DNA]</scope>
    <source>
        <strain evidence="5">CCUG 56029</strain>
    </source>
</reference>